<accession>A0ABR1U9T6</accession>
<dbReference type="SUPFAM" id="SSF57850">
    <property type="entry name" value="RING/U-box"/>
    <property type="match status" value="1"/>
</dbReference>
<dbReference type="Proteomes" id="UP001444661">
    <property type="component" value="Unassembled WGS sequence"/>
</dbReference>
<evidence type="ECO:0000256" key="6">
    <source>
        <dbReference type="PROSITE-ProRule" id="PRU00175"/>
    </source>
</evidence>
<keyword evidence="4" id="KW-0805">Transcription regulation</keyword>
<dbReference type="Pfam" id="PF13639">
    <property type="entry name" value="zf-RING_2"/>
    <property type="match status" value="1"/>
</dbReference>
<keyword evidence="6" id="KW-0863">Zinc-finger</keyword>
<evidence type="ECO:0000256" key="1">
    <source>
        <dbReference type="ARBA" id="ARBA00000900"/>
    </source>
</evidence>
<evidence type="ECO:0000256" key="8">
    <source>
        <dbReference type="SAM" id="Phobius"/>
    </source>
</evidence>
<dbReference type="Gene3D" id="3.30.40.10">
    <property type="entry name" value="Zinc/RING finger domain, C3HC4 (zinc finger)"/>
    <property type="match status" value="1"/>
</dbReference>
<dbReference type="InterPro" id="IPR013083">
    <property type="entry name" value="Znf_RING/FYVE/PHD"/>
</dbReference>
<reference evidence="10 11" key="1">
    <citation type="submission" date="2023-01" db="EMBL/GenBank/DDBJ databases">
        <title>Analysis of 21 Apiospora genomes using comparative genomics revels a genus with tremendous synthesis potential of carbohydrate active enzymes and secondary metabolites.</title>
        <authorList>
            <person name="Sorensen T."/>
        </authorList>
    </citation>
    <scope>NUCLEOTIDE SEQUENCE [LARGE SCALE GENOMIC DNA]</scope>
    <source>
        <strain evidence="10 11">CBS 33761</strain>
    </source>
</reference>
<comment type="caution">
    <text evidence="10">The sequence shown here is derived from an EMBL/GenBank/DDBJ whole genome shotgun (WGS) entry which is preliminary data.</text>
</comment>
<sequence>MACPATQSTTIATLHRKRPNQLAIDFNTHISILIFIFIFILRKRLHSVFSAYRPHIQPGFIHPTITRLPEYMDLADDGNIDIKSKVLQYTLAQVATRQDGDSDSSSAKCCVICLDNISEPCEAQPCQHSDFDYLCLLSWIQEQPKCPLCKAGIREVRYDFDDLTRQTSWKTYKVPLPKVEKVLAAVPQRPRPPRRNVPYYTAPRRHQDVDPTPNVAEDEAVLLRREVYRDQLYSLHVGSNRVSQYRDLTPQLFEQDPTLVSRARMWLRRELKVFEFLHTPPSNPQGADNTTTRRRANNAEFLLEYIVAILKTVDIQGSQGQAQEMLQEFLGRDHARLLLHELKSFLRSPFTSLGAWDSHVQYDQSKKRRRPSDDDADEGSNGQRSRSRSEENTSHSQTRPRGDLYRPNYS</sequence>
<gene>
    <name evidence="10" type="ORF">PG993_000876</name>
</gene>
<dbReference type="EC" id="2.3.2.27" evidence="2"/>
<keyword evidence="3" id="KW-0808">Transferase</keyword>
<keyword evidence="6" id="KW-0862">Zinc</keyword>
<evidence type="ECO:0000256" key="7">
    <source>
        <dbReference type="SAM" id="MobiDB-lite"/>
    </source>
</evidence>
<dbReference type="InterPro" id="IPR001841">
    <property type="entry name" value="Znf_RING"/>
</dbReference>
<proteinExistence type="predicted"/>
<name>A0ABR1U9T6_9PEZI</name>
<dbReference type="PANTHER" id="PTHR46077">
    <property type="entry name" value="E3 UBIQUITIN-PROTEIN LIGASE TOPORS"/>
    <property type="match status" value="1"/>
</dbReference>
<feature type="region of interest" description="Disordered" evidence="7">
    <location>
        <begin position="190"/>
        <end position="212"/>
    </location>
</feature>
<dbReference type="PROSITE" id="PS50089">
    <property type="entry name" value="ZF_RING_2"/>
    <property type="match status" value="1"/>
</dbReference>
<evidence type="ECO:0000313" key="10">
    <source>
        <dbReference type="EMBL" id="KAK8055649.1"/>
    </source>
</evidence>
<feature type="region of interest" description="Disordered" evidence="7">
    <location>
        <begin position="362"/>
        <end position="410"/>
    </location>
</feature>
<evidence type="ECO:0000256" key="4">
    <source>
        <dbReference type="ARBA" id="ARBA00023015"/>
    </source>
</evidence>
<evidence type="ECO:0000313" key="11">
    <source>
        <dbReference type="Proteomes" id="UP001444661"/>
    </source>
</evidence>
<evidence type="ECO:0000259" key="9">
    <source>
        <dbReference type="PROSITE" id="PS50089"/>
    </source>
</evidence>
<evidence type="ECO:0000256" key="3">
    <source>
        <dbReference type="ARBA" id="ARBA00022679"/>
    </source>
</evidence>
<feature type="transmembrane region" description="Helical" evidence="8">
    <location>
        <begin position="22"/>
        <end position="41"/>
    </location>
</feature>
<dbReference type="PANTHER" id="PTHR46077:SF1">
    <property type="entry name" value="TOP1 BINDING ARGININE_SERINE RICH PROTEIN, E3 UBIQUITIN LIGASE"/>
    <property type="match status" value="1"/>
</dbReference>
<keyword evidence="11" id="KW-1185">Reference proteome</keyword>
<keyword evidence="5" id="KW-0804">Transcription</keyword>
<dbReference type="SMART" id="SM00184">
    <property type="entry name" value="RING"/>
    <property type="match status" value="1"/>
</dbReference>
<feature type="domain" description="RING-type" evidence="9">
    <location>
        <begin position="110"/>
        <end position="150"/>
    </location>
</feature>
<evidence type="ECO:0000256" key="5">
    <source>
        <dbReference type="ARBA" id="ARBA00023163"/>
    </source>
</evidence>
<keyword evidence="6" id="KW-0479">Metal-binding</keyword>
<dbReference type="EMBL" id="JAQQWK010000001">
    <property type="protein sequence ID" value="KAK8055649.1"/>
    <property type="molecule type" value="Genomic_DNA"/>
</dbReference>
<keyword evidence="8" id="KW-0812">Transmembrane</keyword>
<keyword evidence="8" id="KW-1133">Transmembrane helix</keyword>
<organism evidence="10 11">
    <name type="scientific">Apiospora rasikravindrae</name>
    <dbReference type="NCBI Taxonomy" id="990691"/>
    <lineage>
        <taxon>Eukaryota</taxon>
        <taxon>Fungi</taxon>
        <taxon>Dikarya</taxon>
        <taxon>Ascomycota</taxon>
        <taxon>Pezizomycotina</taxon>
        <taxon>Sordariomycetes</taxon>
        <taxon>Xylariomycetidae</taxon>
        <taxon>Amphisphaeriales</taxon>
        <taxon>Apiosporaceae</taxon>
        <taxon>Apiospora</taxon>
    </lineage>
</organism>
<keyword evidence="8" id="KW-0472">Membrane</keyword>
<protein>
    <recommendedName>
        <fullName evidence="2">RING-type E3 ubiquitin transferase</fullName>
        <ecNumber evidence="2">2.3.2.27</ecNumber>
    </recommendedName>
</protein>
<evidence type="ECO:0000256" key="2">
    <source>
        <dbReference type="ARBA" id="ARBA00012483"/>
    </source>
</evidence>
<comment type="catalytic activity">
    <reaction evidence="1">
        <text>S-ubiquitinyl-[E2 ubiquitin-conjugating enzyme]-L-cysteine + [acceptor protein]-L-lysine = [E2 ubiquitin-conjugating enzyme]-L-cysteine + N(6)-ubiquitinyl-[acceptor protein]-L-lysine.</text>
        <dbReference type="EC" id="2.3.2.27"/>
    </reaction>
</comment>